<reference evidence="12 13" key="1">
    <citation type="submission" date="2019-08" db="EMBL/GenBank/DDBJ databases">
        <title>In-depth cultivation of the pig gut microbiome towards novel bacterial diversity and tailored functional studies.</title>
        <authorList>
            <person name="Wylensek D."/>
            <person name="Hitch T.C.A."/>
            <person name="Clavel T."/>
        </authorList>
    </citation>
    <scope>NUCLEOTIDE SEQUENCE [LARGE SCALE GENOMIC DNA]</scope>
    <source>
        <strain evidence="12 13">NM-380-WT-3C1</strain>
    </source>
</reference>
<feature type="compositionally biased region" description="Polar residues" evidence="10">
    <location>
        <begin position="11"/>
        <end position="21"/>
    </location>
</feature>
<dbReference type="InterPro" id="IPR027417">
    <property type="entry name" value="P-loop_NTPase"/>
</dbReference>
<dbReference type="NCBIfam" id="NF000868">
    <property type="entry name" value="PRK00080.1"/>
    <property type="match status" value="1"/>
</dbReference>
<comment type="caution">
    <text evidence="9">Lacks conserved residue(s) required for the propagation of feature annotation.</text>
</comment>
<dbReference type="SMART" id="SM00382">
    <property type="entry name" value="AAA"/>
    <property type="match status" value="1"/>
</dbReference>
<evidence type="ECO:0000256" key="6">
    <source>
        <dbReference type="ARBA" id="ARBA00023125"/>
    </source>
</evidence>
<keyword evidence="1 9" id="KW-0963">Cytoplasm</keyword>
<dbReference type="InterPro" id="IPR004605">
    <property type="entry name" value="DNA_helicase_Holl-junc_RuvB"/>
</dbReference>
<feature type="binding site" evidence="9">
    <location>
        <position position="228"/>
    </location>
    <ligand>
        <name>ATP</name>
        <dbReference type="ChEBI" id="CHEBI:30616"/>
    </ligand>
</feature>
<dbReference type="GO" id="GO:0000400">
    <property type="term" value="F:four-way junction DNA binding"/>
    <property type="evidence" value="ECO:0007669"/>
    <property type="project" value="UniProtKB-UniRule"/>
</dbReference>
<dbReference type="GO" id="GO:0005737">
    <property type="term" value="C:cytoplasm"/>
    <property type="evidence" value="ECO:0007669"/>
    <property type="project" value="UniProtKB-SubCell"/>
</dbReference>
<accession>A0A7X2PBU1</accession>
<keyword evidence="13" id="KW-1185">Reference proteome</keyword>
<dbReference type="HAMAP" id="MF_00016">
    <property type="entry name" value="DNA_HJ_migration_RuvB"/>
    <property type="match status" value="1"/>
</dbReference>
<dbReference type="GO" id="GO:0016787">
    <property type="term" value="F:hydrolase activity"/>
    <property type="evidence" value="ECO:0007669"/>
    <property type="project" value="UniProtKB-KW"/>
</dbReference>
<evidence type="ECO:0000313" key="13">
    <source>
        <dbReference type="Proteomes" id="UP000460549"/>
    </source>
</evidence>
<dbReference type="EC" id="3.6.4.-" evidence="9"/>
<feature type="binding site" evidence="9">
    <location>
        <position position="325"/>
    </location>
    <ligand>
        <name>DNA</name>
        <dbReference type="ChEBI" id="CHEBI:16991"/>
    </ligand>
</feature>
<dbReference type="GO" id="GO:0048476">
    <property type="term" value="C:Holliday junction resolvase complex"/>
    <property type="evidence" value="ECO:0007669"/>
    <property type="project" value="UniProtKB-UniRule"/>
</dbReference>
<feature type="domain" description="AAA+ ATPase" evidence="11">
    <location>
        <begin position="61"/>
        <end position="194"/>
    </location>
</feature>
<dbReference type="CDD" id="cd00009">
    <property type="entry name" value="AAA"/>
    <property type="match status" value="1"/>
</dbReference>
<feature type="binding site" evidence="9">
    <location>
        <position position="191"/>
    </location>
    <ligand>
        <name>ATP</name>
        <dbReference type="ChEBI" id="CHEBI:30616"/>
    </ligand>
</feature>
<dbReference type="GO" id="GO:0006281">
    <property type="term" value="P:DNA repair"/>
    <property type="evidence" value="ECO:0007669"/>
    <property type="project" value="UniProtKB-UniRule"/>
</dbReference>
<feature type="binding site" evidence="9">
    <location>
        <position position="76"/>
    </location>
    <ligand>
        <name>ATP</name>
        <dbReference type="ChEBI" id="CHEBI:30616"/>
    </ligand>
</feature>
<comment type="catalytic activity">
    <reaction evidence="9">
        <text>ATP + H2O = ADP + phosphate + H(+)</text>
        <dbReference type="Rhea" id="RHEA:13065"/>
        <dbReference type="ChEBI" id="CHEBI:15377"/>
        <dbReference type="ChEBI" id="CHEBI:15378"/>
        <dbReference type="ChEBI" id="CHEBI:30616"/>
        <dbReference type="ChEBI" id="CHEBI:43474"/>
        <dbReference type="ChEBI" id="CHEBI:456216"/>
    </reaction>
</comment>
<feature type="binding site" evidence="9">
    <location>
        <position position="30"/>
    </location>
    <ligand>
        <name>ATP</name>
        <dbReference type="ChEBI" id="CHEBI:30616"/>
    </ligand>
</feature>
<dbReference type="InterPro" id="IPR008824">
    <property type="entry name" value="RuvB-like_N"/>
</dbReference>
<evidence type="ECO:0000256" key="7">
    <source>
        <dbReference type="ARBA" id="ARBA00023172"/>
    </source>
</evidence>
<dbReference type="GO" id="GO:0005524">
    <property type="term" value="F:ATP binding"/>
    <property type="evidence" value="ECO:0007669"/>
    <property type="project" value="UniProtKB-UniRule"/>
</dbReference>
<comment type="subunit">
    <text evidence="9">Homohexamer. Forms an RuvA(8)-RuvB(12)-Holliday junction (HJ) complex. HJ DNA is sandwiched between 2 RuvA tetramers; dsDNA enters through RuvA and exits via RuvB. An RuvB hexamer assembles on each DNA strand where it exits the tetramer. Each RuvB hexamer is contacted by two RuvA subunits (via domain III) on 2 adjacent RuvB subunits; this complex drives branch migration. In the full resolvosome a probable DNA-RuvA(4)-RuvB(12)-RuvC(2) complex forms which resolves the HJ.</text>
</comment>
<evidence type="ECO:0000256" key="8">
    <source>
        <dbReference type="ARBA" id="ARBA00023204"/>
    </source>
</evidence>
<keyword evidence="6 9" id="KW-0238">DNA-binding</keyword>
<gene>
    <name evidence="9 12" type="primary">ruvB</name>
    <name evidence="12" type="ORF">FYJ80_04350</name>
</gene>
<dbReference type="SUPFAM" id="SSF46785">
    <property type="entry name" value="Winged helix' DNA-binding domain"/>
    <property type="match status" value="1"/>
</dbReference>
<dbReference type="Pfam" id="PF17864">
    <property type="entry name" value="AAA_lid_4"/>
    <property type="match status" value="1"/>
</dbReference>
<name>A0A7X2PBU1_9SPIO</name>
<dbReference type="Gene3D" id="1.10.8.60">
    <property type="match status" value="1"/>
</dbReference>
<dbReference type="GO" id="GO:0009378">
    <property type="term" value="F:four-way junction helicase activity"/>
    <property type="evidence" value="ECO:0007669"/>
    <property type="project" value="InterPro"/>
</dbReference>
<comment type="caution">
    <text evidence="12">The sequence shown here is derived from an EMBL/GenBank/DDBJ whole genome shotgun (WGS) entry which is preliminary data.</text>
</comment>
<feature type="binding site" evidence="9">
    <location>
        <position position="77"/>
    </location>
    <ligand>
        <name>ATP</name>
        <dbReference type="ChEBI" id="CHEBI:30616"/>
    </ligand>
</feature>
<dbReference type="PANTHER" id="PTHR42848:SF1">
    <property type="entry name" value="HOLLIDAY JUNCTION BRANCH MIGRATION COMPLEX SUBUNIT RUVB"/>
    <property type="match status" value="1"/>
</dbReference>
<dbReference type="RefSeq" id="WP_154424984.1">
    <property type="nucleotide sequence ID" value="NZ_VUNN01000005.1"/>
</dbReference>
<evidence type="ECO:0000256" key="4">
    <source>
        <dbReference type="ARBA" id="ARBA00022801"/>
    </source>
</evidence>
<feature type="binding site" evidence="9">
    <location>
        <position position="72"/>
    </location>
    <ligand>
        <name>ATP</name>
        <dbReference type="ChEBI" id="CHEBI:30616"/>
    </ligand>
</feature>
<dbReference type="AlphaFoldDB" id="A0A7X2PBU1"/>
<dbReference type="Gene3D" id="1.10.10.10">
    <property type="entry name" value="Winged helix-like DNA-binding domain superfamily/Winged helix DNA-binding domain"/>
    <property type="match status" value="1"/>
</dbReference>
<feature type="region of interest" description="Small ATPAse domain (RuvB-S)" evidence="9">
    <location>
        <begin position="192"/>
        <end position="262"/>
    </location>
</feature>
<dbReference type="InterPro" id="IPR036390">
    <property type="entry name" value="WH_DNA-bd_sf"/>
</dbReference>
<feature type="binding site" evidence="9">
    <location>
        <begin position="138"/>
        <end position="140"/>
    </location>
    <ligand>
        <name>ATP</name>
        <dbReference type="ChEBI" id="CHEBI:30616"/>
    </ligand>
</feature>
<evidence type="ECO:0000259" key="11">
    <source>
        <dbReference type="SMART" id="SM00382"/>
    </source>
</evidence>
<sequence>MIDDDEKYTQDDSPVSVTFQASDEKNENILRPQYLEDFQGQKQLKENLSIFIKAARDRSEALDHTFLVGPPGLGKTTLAAIIANEMHSEIRMTSAPALDKPKDLAGILTNVTENSIFFIDEIHRLKPALEEMLYIAMEDFEIDWVIGQGPSARTMRIPLPKFTLVGATTKAGAVSTPLSERFGINCHLEYYDDEELKNIILRSAAILKCKIEDDAASLLAHCSRGTPRIANRLLKRLRDFADILSDGVINTNIVKHGLTKLGIDSNGLERQDRNILKTIIDFYDGGPVGADTLSISVGEAVETLEDFYEPYLIQQGYLKRTPRGRCVTAKAYELLGINIEGRKNADQGILF</sequence>
<dbReference type="GO" id="GO:0006310">
    <property type="term" value="P:DNA recombination"/>
    <property type="evidence" value="ECO:0007669"/>
    <property type="project" value="UniProtKB-UniRule"/>
</dbReference>
<dbReference type="Proteomes" id="UP000460549">
    <property type="component" value="Unassembled WGS sequence"/>
</dbReference>
<keyword evidence="7 9" id="KW-0233">DNA recombination</keyword>
<dbReference type="InterPro" id="IPR036388">
    <property type="entry name" value="WH-like_DNA-bd_sf"/>
</dbReference>
<comment type="domain">
    <text evidence="9">Has 3 domains, the large (RuvB-L) and small ATPase (RuvB-S) domains and the C-terminal head (RuvB-H) domain. The head domain binds DNA, while the ATPase domains jointly bind ATP, ADP or are empty depending on the state of the subunit in the translocation cycle. During a single DNA translocation step the structure of each domain remains the same, but their relative positions change.</text>
</comment>
<dbReference type="NCBIfam" id="TIGR00635">
    <property type="entry name" value="ruvB"/>
    <property type="match status" value="1"/>
</dbReference>
<evidence type="ECO:0000256" key="5">
    <source>
        <dbReference type="ARBA" id="ARBA00022840"/>
    </source>
</evidence>
<organism evidence="12 13">
    <name type="scientific">Bullifex porci</name>
    <dbReference type="NCBI Taxonomy" id="2606638"/>
    <lineage>
        <taxon>Bacteria</taxon>
        <taxon>Pseudomonadati</taxon>
        <taxon>Spirochaetota</taxon>
        <taxon>Spirochaetia</taxon>
        <taxon>Spirochaetales</taxon>
        <taxon>Spirochaetaceae</taxon>
        <taxon>Bullifex</taxon>
    </lineage>
</organism>
<evidence type="ECO:0000256" key="3">
    <source>
        <dbReference type="ARBA" id="ARBA00022763"/>
    </source>
</evidence>
<feature type="binding site" evidence="9">
    <location>
        <position position="181"/>
    </location>
    <ligand>
        <name>ATP</name>
        <dbReference type="ChEBI" id="CHEBI:30616"/>
    </ligand>
</feature>
<feature type="binding site" evidence="9">
    <location>
        <position position="320"/>
    </location>
    <ligand>
        <name>DNA</name>
        <dbReference type="ChEBI" id="CHEBI:16991"/>
    </ligand>
</feature>
<evidence type="ECO:0000313" key="12">
    <source>
        <dbReference type="EMBL" id="MSU06009.1"/>
    </source>
</evidence>
<evidence type="ECO:0000256" key="9">
    <source>
        <dbReference type="HAMAP-Rule" id="MF_00016"/>
    </source>
</evidence>
<feature type="region of interest" description="Disordered" evidence="10">
    <location>
        <begin position="1"/>
        <end position="24"/>
    </location>
</feature>
<feature type="binding site" evidence="9">
    <location>
        <position position="75"/>
    </location>
    <ligand>
        <name>ATP</name>
        <dbReference type="ChEBI" id="CHEBI:30616"/>
    </ligand>
</feature>
<comment type="function">
    <text evidence="9">The RuvA-RuvB-RuvC complex processes Holliday junction (HJ) DNA during genetic recombination and DNA repair, while the RuvA-RuvB complex plays an important role in the rescue of blocked DNA replication forks via replication fork reversal (RFR). RuvA specifically binds to HJ cruciform DNA, conferring on it an open structure. The RuvB hexamer acts as an ATP-dependent pump, pulling dsDNA into and through the RuvAB complex. RuvB forms 2 homohexamers on either side of HJ DNA bound by 1 or 2 RuvA tetramers; 4 subunits per hexamer contact DNA at a time. Coordinated motions by a converter formed by DNA-disengaged RuvB subunits stimulates ATP hydrolysis and nucleotide exchange. Immobilization of the converter enables RuvB to convert the ATP-contained energy into a lever motion, pulling 2 nucleotides of DNA out of the RuvA tetramer per ATP hydrolyzed, thus driving DNA branch migration. The RuvB motors rotate together with the DNA substrate, which together with the progressing nucleotide cycle form the mechanistic basis for DNA recombination by continuous HJ branch migration. Branch migration allows RuvC to scan DNA until it finds its consensus sequence, where it cleaves and resolves cruciform DNA.</text>
</comment>
<dbReference type="EMBL" id="VUNN01000005">
    <property type="protein sequence ID" value="MSU06009.1"/>
    <property type="molecule type" value="Genomic_DNA"/>
</dbReference>
<dbReference type="Gene3D" id="3.40.50.300">
    <property type="entry name" value="P-loop containing nucleotide triphosphate hydrolases"/>
    <property type="match status" value="1"/>
</dbReference>
<keyword evidence="3 9" id="KW-0227">DNA damage</keyword>
<dbReference type="Pfam" id="PF05491">
    <property type="entry name" value="WHD_RuvB"/>
    <property type="match status" value="1"/>
</dbReference>
<keyword evidence="2 9" id="KW-0547">Nucleotide-binding</keyword>
<evidence type="ECO:0000256" key="2">
    <source>
        <dbReference type="ARBA" id="ARBA00022741"/>
    </source>
</evidence>
<feature type="binding site" evidence="9">
    <location>
        <position position="31"/>
    </location>
    <ligand>
        <name>ATP</name>
        <dbReference type="ChEBI" id="CHEBI:30616"/>
    </ligand>
</feature>
<feature type="region of interest" description="Head domain (RuvB-H)" evidence="9">
    <location>
        <begin position="265"/>
        <end position="351"/>
    </location>
</feature>
<protein>
    <recommendedName>
        <fullName evidence="9">Holliday junction branch migration complex subunit RuvB</fullName>
        <ecNumber evidence="9">3.6.4.-</ecNumber>
    </recommendedName>
</protein>
<dbReference type="PANTHER" id="PTHR42848">
    <property type="match status" value="1"/>
</dbReference>
<feature type="binding site" evidence="9">
    <location>
        <position position="76"/>
    </location>
    <ligand>
        <name>Mg(2+)</name>
        <dbReference type="ChEBI" id="CHEBI:18420"/>
    </ligand>
</feature>
<keyword evidence="8 9" id="KW-0234">DNA repair</keyword>
<dbReference type="InterPro" id="IPR041445">
    <property type="entry name" value="AAA_lid_4"/>
</dbReference>
<keyword evidence="12" id="KW-0347">Helicase</keyword>
<dbReference type="Pfam" id="PF05496">
    <property type="entry name" value="RuvB_N"/>
    <property type="match status" value="1"/>
</dbReference>
<comment type="subcellular location">
    <subcellularLocation>
        <location evidence="9">Cytoplasm</location>
    </subcellularLocation>
</comment>
<comment type="similarity">
    <text evidence="9">Belongs to the RuvB family.</text>
</comment>
<dbReference type="SUPFAM" id="SSF52540">
    <property type="entry name" value="P-loop containing nucleoside triphosphate hydrolases"/>
    <property type="match status" value="1"/>
</dbReference>
<proteinExistence type="inferred from homology"/>
<evidence type="ECO:0000256" key="10">
    <source>
        <dbReference type="SAM" id="MobiDB-lite"/>
    </source>
</evidence>
<dbReference type="InterPro" id="IPR003593">
    <property type="entry name" value="AAA+_ATPase"/>
</dbReference>
<evidence type="ECO:0000256" key="1">
    <source>
        <dbReference type="ARBA" id="ARBA00022490"/>
    </source>
</evidence>
<keyword evidence="4 9" id="KW-0378">Hydrolase</keyword>
<dbReference type="InterPro" id="IPR008823">
    <property type="entry name" value="RuvB_wg_C"/>
</dbReference>
<keyword evidence="5 9" id="KW-0067">ATP-binding</keyword>